<feature type="transmembrane region" description="Helical" evidence="7">
    <location>
        <begin position="407"/>
        <end position="427"/>
    </location>
</feature>
<evidence type="ECO:0000256" key="2">
    <source>
        <dbReference type="ARBA" id="ARBA00022448"/>
    </source>
</evidence>
<evidence type="ECO:0000256" key="4">
    <source>
        <dbReference type="ARBA" id="ARBA00022970"/>
    </source>
</evidence>
<dbReference type="InParanoid" id="A0A024GDD4"/>
<dbReference type="InterPro" id="IPR013057">
    <property type="entry name" value="AA_transpt_TM"/>
</dbReference>
<dbReference type="PANTHER" id="PTHR22950:SF692">
    <property type="entry name" value="TRANSMEMBRANE AMINO ACID TRANSPORTER FAMILY PROTEIN"/>
    <property type="match status" value="1"/>
</dbReference>
<keyword evidence="10" id="KW-1185">Reference proteome</keyword>
<sequence>MAANIRTRLPSPALKQTFTFPPDTPSPEGFGILSPQIDHKASESHQHYEVTLAMKTSFQSAVFNSVNVLLGVGILSGPFALRVTNYTGKLLGKCLGYQTGMQTYPDIGQAAFGIYGRVFISVVFFTELFTAASMFYILMGDTLAALVPSTAESKMTIICYLIVLPTTWTRHLSLLSYFSIIGILSSIFCLYTILYVGSMAENGEIGSLLEPQPVRWIASYDRIPLSIGLTMVAFGGHSVFPSICSTMKRREEFPQVLNVAYGIVVVIYGAVELCGYLMYGDKTKKEITLNLMDSFEGHLVKLMLWTIVLNPMSKLAITLNPVALAIEELILDTSERAPVTCKTQTIGVIIRTALATAALMCALFVPEFARITSFIGAFFAMLVSVFFPCVCYLKLFWSALGEAEKWLNVFIATISLILAYIGTVASFRAPVS</sequence>
<dbReference type="Proteomes" id="UP000053237">
    <property type="component" value="Unassembled WGS sequence"/>
</dbReference>
<feature type="transmembrane region" description="Helical" evidence="7">
    <location>
        <begin position="371"/>
        <end position="395"/>
    </location>
</feature>
<name>A0A024GDD4_9STRA</name>
<gene>
    <name evidence="9" type="ORF">BN9_053420</name>
</gene>
<evidence type="ECO:0000256" key="5">
    <source>
        <dbReference type="ARBA" id="ARBA00022989"/>
    </source>
</evidence>
<dbReference type="AlphaFoldDB" id="A0A024GDD4"/>
<comment type="caution">
    <text evidence="9">The sequence shown here is derived from an EMBL/GenBank/DDBJ whole genome shotgun (WGS) entry which is preliminary data.</text>
</comment>
<protein>
    <recommendedName>
        <fullName evidence="8">Amino acid transporter transmembrane domain-containing protein</fullName>
    </recommendedName>
</protein>
<dbReference type="PANTHER" id="PTHR22950">
    <property type="entry name" value="AMINO ACID TRANSPORTER"/>
    <property type="match status" value="1"/>
</dbReference>
<feature type="transmembrane region" description="Helical" evidence="7">
    <location>
        <begin position="175"/>
        <end position="196"/>
    </location>
</feature>
<dbReference type="GO" id="GO:0005774">
    <property type="term" value="C:vacuolar membrane"/>
    <property type="evidence" value="ECO:0007669"/>
    <property type="project" value="TreeGrafter"/>
</dbReference>
<dbReference type="Pfam" id="PF01490">
    <property type="entry name" value="Aa_trans"/>
    <property type="match status" value="1"/>
</dbReference>
<feature type="transmembrane region" description="Helical" evidence="7">
    <location>
        <begin position="118"/>
        <end position="137"/>
    </location>
</feature>
<evidence type="ECO:0000256" key="1">
    <source>
        <dbReference type="ARBA" id="ARBA00004141"/>
    </source>
</evidence>
<evidence type="ECO:0000256" key="7">
    <source>
        <dbReference type="SAM" id="Phobius"/>
    </source>
</evidence>
<dbReference type="GO" id="GO:0015179">
    <property type="term" value="F:L-amino acid transmembrane transporter activity"/>
    <property type="evidence" value="ECO:0007669"/>
    <property type="project" value="TreeGrafter"/>
</dbReference>
<keyword evidence="3 7" id="KW-0812">Transmembrane</keyword>
<keyword evidence="4" id="KW-0029">Amino-acid transport</keyword>
<evidence type="ECO:0000256" key="3">
    <source>
        <dbReference type="ARBA" id="ARBA00022692"/>
    </source>
</evidence>
<keyword evidence="2" id="KW-0813">Transport</keyword>
<feature type="domain" description="Amino acid transporter transmembrane" evidence="8">
    <location>
        <begin position="83"/>
        <end position="426"/>
    </location>
</feature>
<feature type="transmembrane region" description="Helical" evidence="7">
    <location>
        <begin position="256"/>
        <end position="279"/>
    </location>
</feature>
<feature type="transmembrane region" description="Helical" evidence="7">
    <location>
        <begin position="346"/>
        <end position="365"/>
    </location>
</feature>
<proteinExistence type="predicted"/>
<keyword evidence="6 7" id="KW-0472">Membrane</keyword>
<evidence type="ECO:0000313" key="9">
    <source>
        <dbReference type="EMBL" id="CCI44533.1"/>
    </source>
</evidence>
<feature type="transmembrane region" description="Helical" evidence="7">
    <location>
        <begin position="299"/>
        <end position="326"/>
    </location>
</feature>
<organism evidence="9 10">
    <name type="scientific">Albugo candida</name>
    <dbReference type="NCBI Taxonomy" id="65357"/>
    <lineage>
        <taxon>Eukaryota</taxon>
        <taxon>Sar</taxon>
        <taxon>Stramenopiles</taxon>
        <taxon>Oomycota</taxon>
        <taxon>Peronosporomycetes</taxon>
        <taxon>Albuginales</taxon>
        <taxon>Albuginaceae</taxon>
        <taxon>Albugo</taxon>
    </lineage>
</organism>
<evidence type="ECO:0000256" key="6">
    <source>
        <dbReference type="ARBA" id="ARBA00023136"/>
    </source>
</evidence>
<reference evidence="9 10" key="1">
    <citation type="submission" date="2012-05" db="EMBL/GenBank/DDBJ databases">
        <title>Recombination and specialization in a pathogen metapopulation.</title>
        <authorList>
            <person name="Gardiner A."/>
            <person name="Kemen E."/>
            <person name="Schultz-Larsen T."/>
            <person name="MacLean D."/>
            <person name="Van Oosterhout C."/>
            <person name="Jones J.D.G."/>
        </authorList>
    </citation>
    <scope>NUCLEOTIDE SEQUENCE [LARGE SCALE GENOMIC DNA]</scope>
    <source>
        <strain evidence="9 10">Ac Nc2</strain>
    </source>
</reference>
<evidence type="ECO:0000259" key="8">
    <source>
        <dbReference type="Pfam" id="PF01490"/>
    </source>
</evidence>
<dbReference type="STRING" id="65357.A0A024GDD4"/>
<accession>A0A024GDD4</accession>
<feature type="transmembrane region" description="Helical" evidence="7">
    <location>
        <begin position="223"/>
        <end position="244"/>
    </location>
</feature>
<comment type="subcellular location">
    <subcellularLocation>
        <location evidence="1">Membrane</location>
        <topology evidence="1">Multi-pass membrane protein</topology>
    </subcellularLocation>
</comment>
<evidence type="ECO:0000313" key="10">
    <source>
        <dbReference type="Proteomes" id="UP000053237"/>
    </source>
</evidence>
<dbReference type="EMBL" id="CAIX01000072">
    <property type="protein sequence ID" value="CCI44533.1"/>
    <property type="molecule type" value="Genomic_DNA"/>
</dbReference>
<dbReference type="OrthoDB" id="655540at2759"/>
<keyword evidence="5 7" id="KW-1133">Transmembrane helix</keyword>